<accession>A0A8T0KC24</accession>
<organism evidence="2 3">
    <name type="scientific">Phaseolus angularis</name>
    <name type="common">Azuki bean</name>
    <name type="synonym">Vigna angularis</name>
    <dbReference type="NCBI Taxonomy" id="3914"/>
    <lineage>
        <taxon>Eukaryota</taxon>
        <taxon>Viridiplantae</taxon>
        <taxon>Streptophyta</taxon>
        <taxon>Embryophyta</taxon>
        <taxon>Tracheophyta</taxon>
        <taxon>Spermatophyta</taxon>
        <taxon>Magnoliopsida</taxon>
        <taxon>eudicotyledons</taxon>
        <taxon>Gunneridae</taxon>
        <taxon>Pentapetalae</taxon>
        <taxon>rosids</taxon>
        <taxon>fabids</taxon>
        <taxon>Fabales</taxon>
        <taxon>Fabaceae</taxon>
        <taxon>Papilionoideae</taxon>
        <taxon>50 kb inversion clade</taxon>
        <taxon>NPAAA clade</taxon>
        <taxon>indigoferoid/millettioid clade</taxon>
        <taxon>Phaseoleae</taxon>
        <taxon>Vigna</taxon>
    </lineage>
</organism>
<protein>
    <recommendedName>
        <fullName evidence="4">Secreted protein</fullName>
    </recommendedName>
</protein>
<proteinExistence type="predicted"/>
<evidence type="ECO:0008006" key="4">
    <source>
        <dbReference type="Google" id="ProtNLM"/>
    </source>
</evidence>
<evidence type="ECO:0000313" key="2">
    <source>
        <dbReference type="EMBL" id="KAG2396819.1"/>
    </source>
</evidence>
<gene>
    <name evidence="2" type="ORF">HKW66_Vig0230940</name>
</gene>
<dbReference type="EMBL" id="JABFOF010000005">
    <property type="protein sequence ID" value="KAG2396819.1"/>
    <property type="molecule type" value="Genomic_DNA"/>
</dbReference>
<evidence type="ECO:0000313" key="3">
    <source>
        <dbReference type="Proteomes" id="UP000743370"/>
    </source>
</evidence>
<reference evidence="2 3" key="1">
    <citation type="submission" date="2020-05" db="EMBL/GenBank/DDBJ databases">
        <title>Vigna angularis (adzuki bean) Var. LongXiaoDou No. 4 denovo assembly.</title>
        <authorList>
            <person name="Xiang H."/>
        </authorList>
    </citation>
    <scope>NUCLEOTIDE SEQUENCE [LARGE SCALE GENOMIC DNA]</scope>
    <source>
        <tissue evidence="2">Leaf</tissue>
    </source>
</reference>
<name>A0A8T0KC24_PHAAN</name>
<feature type="signal peptide" evidence="1">
    <location>
        <begin position="1"/>
        <end position="21"/>
    </location>
</feature>
<sequence length="86" mass="8828">MRSVFFLCTPVLACLLPSSSRLPLGVGLLGCASSCRASFRRRACRLRLASSVAPPPVAPPPVVAPRPIVAPVLAPPPVAPVLAPPP</sequence>
<dbReference type="AlphaFoldDB" id="A0A8T0KC24"/>
<comment type="caution">
    <text evidence="2">The sequence shown here is derived from an EMBL/GenBank/DDBJ whole genome shotgun (WGS) entry which is preliminary data.</text>
</comment>
<evidence type="ECO:0000256" key="1">
    <source>
        <dbReference type="SAM" id="SignalP"/>
    </source>
</evidence>
<keyword evidence="1" id="KW-0732">Signal</keyword>
<feature type="chain" id="PRO_5035949018" description="Secreted protein" evidence="1">
    <location>
        <begin position="22"/>
        <end position="86"/>
    </location>
</feature>
<dbReference type="Proteomes" id="UP000743370">
    <property type="component" value="Unassembled WGS sequence"/>
</dbReference>